<gene>
    <name evidence="1" type="ORF">SAMN04488116_2644</name>
</gene>
<dbReference type="RefSeq" id="WP_073180383.1">
    <property type="nucleotide sequence ID" value="NZ_FQWL01000004.1"/>
</dbReference>
<accession>A0A1M5N478</accession>
<evidence type="ECO:0000313" key="1">
    <source>
        <dbReference type="EMBL" id="SHG84242.1"/>
    </source>
</evidence>
<dbReference type="SUPFAM" id="SSF160766">
    <property type="entry name" value="NE1680-like"/>
    <property type="match status" value="1"/>
</dbReference>
<dbReference type="InterPro" id="IPR018592">
    <property type="entry name" value="DUF2024"/>
</dbReference>
<dbReference type="STRING" id="570519.SAMN04488116_2644"/>
<keyword evidence="2" id="KW-1185">Reference proteome</keyword>
<dbReference type="InterPro" id="IPR023122">
    <property type="entry name" value="NE1680-like_sf"/>
</dbReference>
<dbReference type="EMBL" id="FQWL01000004">
    <property type="protein sequence ID" value="SHG84242.1"/>
    <property type="molecule type" value="Genomic_DNA"/>
</dbReference>
<dbReference type="AlphaFoldDB" id="A0A1M5N478"/>
<dbReference type="Proteomes" id="UP000184532">
    <property type="component" value="Unassembled WGS sequence"/>
</dbReference>
<protein>
    <recommendedName>
        <fullName evidence="3">DUF2024 domain-containing protein</fullName>
    </recommendedName>
</protein>
<organism evidence="1 2">
    <name type="scientific">Flagellimonas flava</name>
    <dbReference type="NCBI Taxonomy" id="570519"/>
    <lineage>
        <taxon>Bacteria</taxon>
        <taxon>Pseudomonadati</taxon>
        <taxon>Bacteroidota</taxon>
        <taxon>Flavobacteriia</taxon>
        <taxon>Flavobacteriales</taxon>
        <taxon>Flavobacteriaceae</taxon>
        <taxon>Flagellimonas</taxon>
    </lineage>
</organism>
<dbReference type="Pfam" id="PF09630">
    <property type="entry name" value="DUF2024"/>
    <property type="match status" value="1"/>
</dbReference>
<proteinExistence type="predicted"/>
<dbReference type="Gene3D" id="3.10.510.10">
    <property type="entry name" value="NE1680-like"/>
    <property type="match status" value="1"/>
</dbReference>
<dbReference type="OrthoDB" id="9795699at2"/>
<evidence type="ECO:0000313" key="2">
    <source>
        <dbReference type="Proteomes" id="UP000184532"/>
    </source>
</evidence>
<evidence type="ECO:0008006" key="3">
    <source>
        <dbReference type="Google" id="ProtNLM"/>
    </source>
</evidence>
<name>A0A1M5N478_9FLAO</name>
<sequence>MEVSVWDTYVPREDGKIMHFDILVPSTLTESTTIFGYGKAYLETKSFKTGELSANECRFCHMQSAPESVEEGIREQGYYIIEMENCS</sequence>
<reference evidence="2" key="1">
    <citation type="submission" date="2016-11" db="EMBL/GenBank/DDBJ databases">
        <authorList>
            <person name="Varghese N."/>
            <person name="Submissions S."/>
        </authorList>
    </citation>
    <scope>NUCLEOTIDE SEQUENCE [LARGE SCALE GENOMIC DNA]</scope>
    <source>
        <strain evidence="2">DSM 22638</strain>
    </source>
</reference>